<dbReference type="Proteomes" id="UP000030764">
    <property type="component" value="Unassembled WGS sequence"/>
</dbReference>
<dbReference type="AlphaFoldDB" id="A0A085LVN7"/>
<keyword evidence="1" id="KW-0732">Signal</keyword>
<feature type="chain" id="PRO_5001794893" evidence="1">
    <location>
        <begin position="29"/>
        <end position="66"/>
    </location>
</feature>
<keyword evidence="3" id="KW-1185">Reference proteome</keyword>
<feature type="signal peptide" evidence="1">
    <location>
        <begin position="1"/>
        <end position="28"/>
    </location>
</feature>
<dbReference type="EMBL" id="KL363279">
    <property type="protein sequence ID" value="KFD49033.1"/>
    <property type="molecule type" value="Genomic_DNA"/>
</dbReference>
<gene>
    <name evidence="2" type="ORF">M513_10081</name>
</gene>
<name>A0A085LVN7_9BILA</name>
<proteinExistence type="predicted"/>
<organism evidence="2 3">
    <name type="scientific">Trichuris suis</name>
    <name type="common">pig whipworm</name>
    <dbReference type="NCBI Taxonomy" id="68888"/>
    <lineage>
        <taxon>Eukaryota</taxon>
        <taxon>Metazoa</taxon>
        <taxon>Ecdysozoa</taxon>
        <taxon>Nematoda</taxon>
        <taxon>Enoplea</taxon>
        <taxon>Dorylaimia</taxon>
        <taxon>Trichinellida</taxon>
        <taxon>Trichuridae</taxon>
        <taxon>Trichuris</taxon>
    </lineage>
</organism>
<sequence>MNYASAGEALPRWTNLLLFLPWLHGSQAGITQAHREVVLEDSAGEADNVADGIAKSYRLFEASDSI</sequence>
<protein>
    <submittedName>
        <fullName evidence="2">Uncharacterized protein</fullName>
    </submittedName>
</protein>
<accession>A0A085LVN7</accession>
<evidence type="ECO:0000256" key="1">
    <source>
        <dbReference type="SAM" id="SignalP"/>
    </source>
</evidence>
<evidence type="ECO:0000313" key="2">
    <source>
        <dbReference type="EMBL" id="KFD49033.1"/>
    </source>
</evidence>
<evidence type="ECO:0000313" key="3">
    <source>
        <dbReference type="Proteomes" id="UP000030764"/>
    </source>
</evidence>
<reference evidence="2 3" key="1">
    <citation type="journal article" date="2014" name="Nat. Genet.">
        <title>Genome and transcriptome of the porcine whipworm Trichuris suis.</title>
        <authorList>
            <person name="Jex A.R."/>
            <person name="Nejsum P."/>
            <person name="Schwarz E.M."/>
            <person name="Hu L."/>
            <person name="Young N.D."/>
            <person name="Hall R.S."/>
            <person name="Korhonen P.K."/>
            <person name="Liao S."/>
            <person name="Thamsborg S."/>
            <person name="Xia J."/>
            <person name="Xu P."/>
            <person name="Wang S."/>
            <person name="Scheerlinck J.P."/>
            <person name="Hofmann A."/>
            <person name="Sternberg P.W."/>
            <person name="Wang J."/>
            <person name="Gasser R.B."/>
        </authorList>
    </citation>
    <scope>NUCLEOTIDE SEQUENCE [LARGE SCALE GENOMIC DNA]</scope>
    <source>
        <strain evidence="2">DCEP-RM93M</strain>
    </source>
</reference>